<organism evidence="1 2">
    <name type="scientific">Paenibacillus amylolyticus</name>
    <dbReference type="NCBI Taxonomy" id="1451"/>
    <lineage>
        <taxon>Bacteria</taxon>
        <taxon>Bacillati</taxon>
        <taxon>Bacillota</taxon>
        <taxon>Bacilli</taxon>
        <taxon>Bacillales</taxon>
        <taxon>Paenibacillaceae</taxon>
        <taxon>Paenibacillus</taxon>
    </lineage>
</organism>
<gene>
    <name evidence="1" type="ORF">EC604_03700</name>
</gene>
<protein>
    <submittedName>
        <fullName evidence="1">Uncharacterized protein</fullName>
    </submittedName>
</protein>
<proteinExistence type="predicted"/>
<dbReference type="EMBL" id="RIAS01000001">
    <property type="protein sequence ID" value="KAA8782949.1"/>
    <property type="molecule type" value="Genomic_DNA"/>
</dbReference>
<evidence type="ECO:0000313" key="2">
    <source>
        <dbReference type="Proteomes" id="UP000323664"/>
    </source>
</evidence>
<evidence type="ECO:0000313" key="1">
    <source>
        <dbReference type="EMBL" id="KAA8782949.1"/>
    </source>
</evidence>
<comment type="caution">
    <text evidence="1">The sequence shown here is derived from an EMBL/GenBank/DDBJ whole genome shotgun (WGS) entry which is preliminary data.</text>
</comment>
<sequence length="135" mass="15857">MEPVLAEDRLFGVQFWRGGAGLLSRPLSLDSFRCWMQRKQEQLQVLQISTEERKENPEDEKKCTSDPFIGYVHESEIAMGQVTLWASRQMEFEVVNIDTEERLIWTYVEQIEEQEDYFETILEPYFGALQSGVKV</sequence>
<dbReference type="AlphaFoldDB" id="A0A5M9WN45"/>
<accession>A0A5M9WN45</accession>
<dbReference type="Proteomes" id="UP000323664">
    <property type="component" value="Unassembled WGS sequence"/>
</dbReference>
<reference evidence="1 2" key="1">
    <citation type="journal article" date="2019" name="J. Ind. Microbiol. Biotechnol.">
        <title>Paenibacillus amylolyticus 27C64 has a diverse set of carbohydrate-active enzymes and complete pectin deconstruction system.</title>
        <authorList>
            <person name="Keggi C."/>
            <person name="Doran-Peterson J."/>
        </authorList>
    </citation>
    <scope>NUCLEOTIDE SEQUENCE [LARGE SCALE GENOMIC DNA]</scope>
    <source>
        <strain evidence="1 2">27C64</strain>
    </source>
</reference>
<name>A0A5M9WN45_PAEAM</name>